<keyword evidence="1" id="KW-0732">Signal</keyword>
<feature type="chain" id="PRO_5047231623" evidence="1">
    <location>
        <begin position="24"/>
        <end position="158"/>
    </location>
</feature>
<proteinExistence type="predicted"/>
<name>A0ABX8K3Q8_9ENTR</name>
<dbReference type="Gene3D" id="3.10.450.30">
    <property type="entry name" value="Microbial ribonucleases"/>
    <property type="match status" value="1"/>
</dbReference>
<keyword evidence="3" id="KW-1185">Reference proteome</keyword>
<gene>
    <name evidence="2" type="ORF">I6L54_15650</name>
</gene>
<sequence length="158" mass="18103">MKKLMLFLIILSTLILQTRFSYAEQVSCDSAIHDANRELSLKNMGTIQDVKSLVTLLRDINRYTIPNNYVTRDMAIKQGWSGNPNDSLWAVWTLNKKYLLDEVHNGKLKPEGRWFAANLDAIRGYPSTKYLIYNPQSSARYVSTDGLKTLIELSPCRD</sequence>
<evidence type="ECO:0000313" key="3">
    <source>
        <dbReference type="Proteomes" id="UP000683579"/>
    </source>
</evidence>
<reference evidence="2 3" key="1">
    <citation type="submission" date="2021-06" db="EMBL/GenBank/DDBJ databases">
        <title>FDA dAtabase for Regulatory Grade micrObial Sequences (FDA-ARGOS): Supporting development and validation of Infectious Disease Dx tests.</title>
        <authorList>
            <person name="Sproer C."/>
            <person name="Gronow S."/>
            <person name="Severitt S."/>
            <person name="Schroder I."/>
            <person name="Tallon L."/>
            <person name="Sadzewicz L."/>
            <person name="Zhao X."/>
            <person name="Boylan J."/>
            <person name="Ott S."/>
            <person name="Bowen H."/>
            <person name="Vavikolanu K."/>
            <person name="Mehta A."/>
            <person name="Aluvathingal J."/>
            <person name="Nadendla S."/>
            <person name="Lowell S."/>
            <person name="Myers T."/>
            <person name="Yan Y."/>
        </authorList>
    </citation>
    <scope>NUCLEOTIDE SEQUENCE [LARGE SCALE GENOMIC DNA]</scope>
    <source>
        <strain evidence="2 3">FDAARGOS 1424</strain>
    </source>
</reference>
<evidence type="ECO:0000313" key="2">
    <source>
        <dbReference type="EMBL" id="QXA43412.1"/>
    </source>
</evidence>
<dbReference type="RefSeq" id="WP_040233570.1">
    <property type="nucleotide sequence ID" value="NZ_CDHL01000051.1"/>
</dbReference>
<dbReference type="EMBL" id="CP077262">
    <property type="protein sequence ID" value="QXA43412.1"/>
    <property type="molecule type" value="Genomic_DNA"/>
</dbReference>
<dbReference type="Proteomes" id="UP000683579">
    <property type="component" value="Chromosome"/>
</dbReference>
<accession>A0ABX8K3Q8</accession>
<protein>
    <submittedName>
        <fullName evidence="2">Ribonuclease</fullName>
    </submittedName>
</protein>
<feature type="signal peptide" evidence="1">
    <location>
        <begin position="1"/>
        <end position="23"/>
    </location>
</feature>
<organism evidence="2 3">
    <name type="scientific">Citrobacter pasteurii</name>
    <dbReference type="NCBI Taxonomy" id="1563222"/>
    <lineage>
        <taxon>Bacteria</taxon>
        <taxon>Pseudomonadati</taxon>
        <taxon>Pseudomonadota</taxon>
        <taxon>Gammaproteobacteria</taxon>
        <taxon>Enterobacterales</taxon>
        <taxon>Enterobacteriaceae</taxon>
        <taxon>Citrobacter</taxon>
    </lineage>
</organism>
<evidence type="ECO:0000256" key="1">
    <source>
        <dbReference type="SAM" id="SignalP"/>
    </source>
</evidence>